<proteinExistence type="predicted"/>
<protein>
    <submittedName>
        <fullName evidence="2">Uncharacterized protein</fullName>
    </submittedName>
</protein>
<dbReference type="Proteomes" id="UP000293483">
    <property type="component" value="Unassembled WGS sequence"/>
</dbReference>
<gene>
    <name evidence="2" type="ORF">EXE25_18860</name>
</gene>
<accession>A0A4Q7ALY9</accession>
<reference evidence="2 3" key="1">
    <citation type="submission" date="2019-02" db="EMBL/GenBank/DDBJ databases">
        <title>The Batch Genome Submission of Acinetobacter spp. strains.</title>
        <authorList>
            <person name="Qin J."/>
            <person name="Hu Y."/>
            <person name="Ye H."/>
            <person name="Wei L."/>
            <person name="Feng Y."/>
            <person name="Zong Z."/>
        </authorList>
    </citation>
    <scope>NUCLEOTIDE SEQUENCE [LARGE SCALE GENOMIC DNA]</scope>
    <source>
        <strain evidence="2 3">WCHABo060081</strain>
    </source>
</reference>
<dbReference type="EMBL" id="SGSU01000041">
    <property type="protein sequence ID" value="RZG63683.1"/>
    <property type="molecule type" value="Genomic_DNA"/>
</dbReference>
<evidence type="ECO:0000313" key="3">
    <source>
        <dbReference type="Proteomes" id="UP000293483"/>
    </source>
</evidence>
<feature type="transmembrane region" description="Helical" evidence="1">
    <location>
        <begin position="21"/>
        <end position="41"/>
    </location>
</feature>
<organism evidence="2 3">
    <name type="scientific">Acinetobacter bouvetii</name>
    <dbReference type="NCBI Taxonomy" id="202951"/>
    <lineage>
        <taxon>Bacteria</taxon>
        <taxon>Pseudomonadati</taxon>
        <taxon>Pseudomonadota</taxon>
        <taxon>Gammaproteobacteria</taxon>
        <taxon>Moraxellales</taxon>
        <taxon>Moraxellaceae</taxon>
        <taxon>Acinetobacter</taxon>
    </lineage>
</organism>
<keyword evidence="1" id="KW-0812">Transmembrane</keyword>
<comment type="caution">
    <text evidence="2">The sequence shown here is derived from an EMBL/GenBank/DDBJ whole genome shotgun (WGS) entry which is preliminary data.</text>
</comment>
<keyword evidence="1" id="KW-1133">Transmembrane helix</keyword>
<sequence>MQKQNEVITLVPQKKSFTARFIVGVAAASALAVSATSKAAISGADITSAYGSSGASEVQDTTGLIVIGVCAALMAIGIGIRLFRKG</sequence>
<feature type="transmembrane region" description="Helical" evidence="1">
    <location>
        <begin position="61"/>
        <end position="83"/>
    </location>
</feature>
<evidence type="ECO:0000313" key="2">
    <source>
        <dbReference type="EMBL" id="RZG63683.1"/>
    </source>
</evidence>
<evidence type="ECO:0000256" key="1">
    <source>
        <dbReference type="SAM" id="Phobius"/>
    </source>
</evidence>
<dbReference type="AlphaFoldDB" id="A0A4Q7ALY9"/>
<name>A0A4Q7ALY9_9GAMM</name>
<keyword evidence="1" id="KW-0472">Membrane</keyword>
<dbReference type="RefSeq" id="WP_130148914.1">
    <property type="nucleotide sequence ID" value="NZ_SGSU01000041.1"/>
</dbReference>